<dbReference type="InterPro" id="IPR044713">
    <property type="entry name" value="DNJA1/2-like"/>
</dbReference>
<dbReference type="GO" id="GO:0006457">
    <property type="term" value="P:protein folding"/>
    <property type="evidence" value="ECO:0007669"/>
    <property type="project" value="InterPro"/>
</dbReference>
<dbReference type="Gene3D" id="2.60.260.20">
    <property type="entry name" value="Urease metallochaperone UreE, N-terminal domain"/>
    <property type="match status" value="2"/>
</dbReference>
<feature type="compositionally biased region" description="Gly residues" evidence="5">
    <location>
        <begin position="1"/>
        <end position="21"/>
    </location>
</feature>
<dbReference type="InterPro" id="IPR001623">
    <property type="entry name" value="DnaJ_domain"/>
</dbReference>
<dbReference type="SMART" id="SM00271">
    <property type="entry name" value="DnaJ"/>
    <property type="match status" value="1"/>
</dbReference>
<feature type="compositionally biased region" description="Gly residues" evidence="5">
    <location>
        <begin position="502"/>
        <end position="511"/>
    </location>
</feature>
<keyword evidence="3" id="KW-0863">Zinc-finger</keyword>
<evidence type="ECO:0000256" key="2">
    <source>
        <dbReference type="ARBA" id="ARBA00022737"/>
    </source>
</evidence>
<dbReference type="SUPFAM" id="SSF49493">
    <property type="entry name" value="HSP40/DnaJ peptide-binding domain"/>
    <property type="match status" value="2"/>
</dbReference>
<dbReference type="Gene3D" id="2.10.230.10">
    <property type="entry name" value="Heat shock protein DnaJ, cysteine-rich domain"/>
    <property type="match status" value="1"/>
</dbReference>
<dbReference type="PROSITE" id="PS50076">
    <property type="entry name" value="DNAJ_2"/>
    <property type="match status" value="1"/>
</dbReference>
<dbReference type="InterPro" id="IPR018253">
    <property type="entry name" value="DnaJ_domain_CS"/>
</dbReference>
<organism evidence="7">
    <name type="scientific">Noctiluca scintillans</name>
    <name type="common">Sea sparkle</name>
    <name type="synonym">Red tide dinoflagellate</name>
    <dbReference type="NCBI Taxonomy" id="2966"/>
    <lineage>
        <taxon>Eukaryota</taxon>
        <taxon>Sar</taxon>
        <taxon>Alveolata</taxon>
        <taxon>Dinophyceae</taxon>
        <taxon>Noctilucales</taxon>
        <taxon>Noctilucaceae</taxon>
        <taxon>Noctiluca</taxon>
    </lineage>
</organism>
<keyword evidence="2" id="KW-0677">Repeat</keyword>
<dbReference type="GO" id="GO:0030544">
    <property type="term" value="F:Hsp70 protein binding"/>
    <property type="evidence" value="ECO:0007669"/>
    <property type="project" value="InterPro"/>
</dbReference>
<dbReference type="Pfam" id="PF01556">
    <property type="entry name" value="DnaJ_C"/>
    <property type="match status" value="1"/>
</dbReference>
<proteinExistence type="predicted"/>
<sequence>MFFGGGGGFPFPGMEGGGMPGGRPRKDVDTTKFYKLLEVDKNASDPEIKKAYRKLAVKHHPDKGGDPEKFKEITRAYEVLSDADKREKYNKYGEEGLDGDGGGDPSDIFESFFGGGGGGGRGRGGQRRQKTKDVVQPLKVTLEQLYNGQTKKMAITRQVIDKKRGVQTCTDCNGRGVKVEVIRMGPMIQQMQSACGSCGGQGKSFKTKQEREVLEVHIQKGSPDGHKVVFREMADEHPDADSGDVIFVLKQQEHEVFRRKGADLYIERTVSLVEALCGFELEITHLDGRKLLINTSPGEIVKPMMQGFDPFQDNEGKMEWEVMEDCDCPDIDSIAQADTTDIDTLKKACETQLKRKGIDVGVFVVSGGRACFKQCSREEALAVKKTKRGSTMYVLADKNANAHLRVMKAVKDEGMPTYKNPFIHGNIFLMLTIQFPDSLTPDKQTAIRKLLPPALNDKTFSANDKDVEVHTVTDIDPVQSYNSNKVNMQAGGEAYDDDEDGGGGGMSGPGGVQCQQM</sequence>
<name>A0A7S1FDX8_NOCSC</name>
<dbReference type="EMBL" id="HBFQ01048134">
    <property type="protein sequence ID" value="CAD8860025.1"/>
    <property type="molecule type" value="Transcribed_RNA"/>
</dbReference>
<dbReference type="Pfam" id="PF00684">
    <property type="entry name" value="DnaJ_CXXCXGXG"/>
    <property type="match status" value="1"/>
</dbReference>
<dbReference type="PROSITE" id="PS00636">
    <property type="entry name" value="DNAJ_1"/>
    <property type="match status" value="1"/>
</dbReference>
<dbReference type="InterPro" id="IPR001305">
    <property type="entry name" value="HSP_DnaJ_Cys-rich_dom"/>
</dbReference>
<dbReference type="GO" id="GO:0008270">
    <property type="term" value="F:zinc ion binding"/>
    <property type="evidence" value="ECO:0007669"/>
    <property type="project" value="UniProtKB-KW"/>
</dbReference>
<evidence type="ECO:0000313" key="7">
    <source>
        <dbReference type="EMBL" id="CAD8860025.1"/>
    </source>
</evidence>
<evidence type="ECO:0000256" key="4">
    <source>
        <dbReference type="ARBA" id="ARBA00022833"/>
    </source>
</evidence>
<dbReference type="CDD" id="cd06257">
    <property type="entry name" value="DnaJ"/>
    <property type="match status" value="1"/>
</dbReference>
<dbReference type="FunFam" id="2.60.260.20:FF:000003">
    <property type="entry name" value="DnaJ subfamily A member 2"/>
    <property type="match status" value="1"/>
</dbReference>
<dbReference type="PANTHER" id="PTHR43888">
    <property type="entry name" value="DNAJ-LIKE-2, ISOFORM A-RELATED"/>
    <property type="match status" value="1"/>
</dbReference>
<feature type="domain" description="J" evidence="6">
    <location>
        <begin position="32"/>
        <end position="93"/>
    </location>
</feature>
<keyword evidence="1" id="KW-0479">Metal-binding</keyword>
<dbReference type="Pfam" id="PF00226">
    <property type="entry name" value="DnaJ"/>
    <property type="match status" value="1"/>
</dbReference>
<dbReference type="CDD" id="cd10747">
    <property type="entry name" value="DnaJ_C"/>
    <property type="match status" value="1"/>
</dbReference>
<keyword evidence="4" id="KW-0862">Zinc</keyword>
<dbReference type="PRINTS" id="PR00625">
    <property type="entry name" value="JDOMAIN"/>
</dbReference>
<feature type="region of interest" description="Disordered" evidence="5">
    <location>
        <begin position="1"/>
        <end position="27"/>
    </location>
</feature>
<reference evidence="7" key="1">
    <citation type="submission" date="2021-01" db="EMBL/GenBank/DDBJ databases">
        <authorList>
            <person name="Corre E."/>
            <person name="Pelletier E."/>
            <person name="Niang G."/>
            <person name="Scheremetjew M."/>
            <person name="Finn R."/>
            <person name="Kale V."/>
            <person name="Holt S."/>
            <person name="Cochrane G."/>
            <person name="Meng A."/>
            <person name="Brown T."/>
            <person name="Cohen L."/>
        </authorList>
    </citation>
    <scope>NUCLEOTIDE SEQUENCE</scope>
</reference>
<dbReference type="CDD" id="cd10719">
    <property type="entry name" value="DnaJ_zf"/>
    <property type="match status" value="1"/>
</dbReference>
<dbReference type="FunFam" id="2.10.230.10:FF:000001">
    <property type="entry name" value="DnaJ subfamily A member 2"/>
    <property type="match status" value="1"/>
</dbReference>
<dbReference type="InterPro" id="IPR008971">
    <property type="entry name" value="HSP40/DnaJ_pept-bd"/>
</dbReference>
<evidence type="ECO:0000256" key="5">
    <source>
        <dbReference type="SAM" id="MobiDB-lite"/>
    </source>
</evidence>
<accession>A0A7S1FDX8</accession>
<feature type="region of interest" description="Disordered" evidence="5">
    <location>
        <begin position="493"/>
        <end position="517"/>
    </location>
</feature>
<dbReference type="SUPFAM" id="SSF57938">
    <property type="entry name" value="DnaJ/Hsp40 cysteine-rich domain"/>
    <property type="match status" value="1"/>
</dbReference>
<evidence type="ECO:0000256" key="1">
    <source>
        <dbReference type="ARBA" id="ARBA00022723"/>
    </source>
</evidence>
<dbReference type="SUPFAM" id="SSF46565">
    <property type="entry name" value="Chaperone J-domain"/>
    <property type="match status" value="1"/>
</dbReference>
<dbReference type="InterPro" id="IPR036410">
    <property type="entry name" value="HSP_DnaJ_Cys-rich_dom_sf"/>
</dbReference>
<dbReference type="FunFam" id="1.10.287.110:FF:000041">
    <property type="entry name" value="Chaperone protein DNAj, putative"/>
    <property type="match status" value="1"/>
</dbReference>
<dbReference type="InterPro" id="IPR036869">
    <property type="entry name" value="J_dom_sf"/>
</dbReference>
<protein>
    <recommendedName>
        <fullName evidence="6">J domain-containing protein</fullName>
    </recommendedName>
</protein>
<evidence type="ECO:0000259" key="6">
    <source>
        <dbReference type="PROSITE" id="PS50076"/>
    </source>
</evidence>
<evidence type="ECO:0000256" key="3">
    <source>
        <dbReference type="ARBA" id="ARBA00022771"/>
    </source>
</evidence>
<dbReference type="InterPro" id="IPR002939">
    <property type="entry name" value="DnaJ_C"/>
</dbReference>
<feature type="region of interest" description="Disordered" evidence="5">
    <location>
        <begin position="91"/>
        <end position="133"/>
    </location>
</feature>
<gene>
    <name evidence="7" type="ORF">NSCI0253_LOCUS34379</name>
</gene>
<dbReference type="AlphaFoldDB" id="A0A7S1FDX8"/>
<dbReference type="Gene3D" id="1.10.287.110">
    <property type="entry name" value="DnaJ domain"/>
    <property type="match status" value="1"/>
</dbReference>
<feature type="compositionally biased region" description="Gly residues" evidence="5">
    <location>
        <begin position="113"/>
        <end position="123"/>
    </location>
</feature>
<dbReference type="GO" id="GO:0051082">
    <property type="term" value="F:unfolded protein binding"/>
    <property type="evidence" value="ECO:0007669"/>
    <property type="project" value="InterPro"/>
</dbReference>